<evidence type="ECO:0000313" key="3">
    <source>
        <dbReference type="EMBL" id="KAF2551223.1"/>
    </source>
</evidence>
<dbReference type="EMBL" id="QGKW02001988">
    <property type="protein sequence ID" value="KAF2551223.1"/>
    <property type="molecule type" value="Genomic_DNA"/>
</dbReference>
<accession>A0A8S9GZP1</accession>
<proteinExistence type="predicted"/>
<dbReference type="EMBL" id="QGKY02002305">
    <property type="protein sequence ID" value="KAF2534368.1"/>
    <property type="molecule type" value="Genomic_DNA"/>
</dbReference>
<evidence type="ECO:0000313" key="4">
    <source>
        <dbReference type="Proteomes" id="UP000712281"/>
    </source>
</evidence>
<name>A0A8S9GZP1_BRACR</name>
<gene>
    <name evidence="3" type="ORF">F2Q68_00033455</name>
    <name evidence="2" type="ORF">F2Q70_00029078</name>
</gene>
<protein>
    <submittedName>
        <fullName evidence="3">Uncharacterized protein</fullName>
    </submittedName>
</protein>
<feature type="transmembrane region" description="Helical" evidence="1">
    <location>
        <begin position="27"/>
        <end position="51"/>
    </location>
</feature>
<evidence type="ECO:0000256" key="1">
    <source>
        <dbReference type="SAM" id="Phobius"/>
    </source>
</evidence>
<sequence>MRLELDGDDECSGSGRWPRGLILQTKMLVMVFCIVFAVEIAPPSSMSLSLLRQSSMSLMMFSYMPSL</sequence>
<evidence type="ECO:0000313" key="2">
    <source>
        <dbReference type="EMBL" id="KAF2534368.1"/>
    </source>
</evidence>
<reference evidence="3" key="1">
    <citation type="submission" date="2019-12" db="EMBL/GenBank/DDBJ databases">
        <title>Genome sequencing and annotation of Brassica cretica.</title>
        <authorList>
            <person name="Studholme D.J."/>
            <person name="Sarris P.F."/>
        </authorList>
    </citation>
    <scope>NUCLEOTIDE SEQUENCE</scope>
    <source>
        <strain evidence="3">PFS-001/15</strain>
        <strain evidence="2">PFS-102/07</strain>
        <tissue evidence="3">Leaf</tissue>
    </source>
</reference>
<organism evidence="3 4">
    <name type="scientific">Brassica cretica</name>
    <name type="common">Mustard</name>
    <dbReference type="NCBI Taxonomy" id="69181"/>
    <lineage>
        <taxon>Eukaryota</taxon>
        <taxon>Viridiplantae</taxon>
        <taxon>Streptophyta</taxon>
        <taxon>Embryophyta</taxon>
        <taxon>Tracheophyta</taxon>
        <taxon>Spermatophyta</taxon>
        <taxon>Magnoliopsida</taxon>
        <taxon>eudicotyledons</taxon>
        <taxon>Gunneridae</taxon>
        <taxon>Pentapetalae</taxon>
        <taxon>rosids</taxon>
        <taxon>malvids</taxon>
        <taxon>Brassicales</taxon>
        <taxon>Brassicaceae</taxon>
        <taxon>Brassiceae</taxon>
        <taxon>Brassica</taxon>
    </lineage>
</organism>
<dbReference type="Proteomes" id="UP000712281">
    <property type="component" value="Unassembled WGS sequence"/>
</dbReference>
<dbReference type="AlphaFoldDB" id="A0A8S9GZP1"/>
<comment type="caution">
    <text evidence="3">The sequence shown here is derived from an EMBL/GenBank/DDBJ whole genome shotgun (WGS) entry which is preliminary data.</text>
</comment>
<keyword evidence="1" id="KW-1133">Transmembrane helix</keyword>
<keyword evidence="1" id="KW-0472">Membrane</keyword>
<keyword evidence="1" id="KW-0812">Transmembrane</keyword>